<evidence type="ECO:0000313" key="5">
    <source>
        <dbReference type="Proteomes" id="UP000012042"/>
    </source>
</evidence>
<sequence>MEENEMKIKKETNLISIIQSYSEEKNIDNNTDLFELNISSIEISQILSQINREQSIKLTFADFMNCNTVNDLQKLILDTAPQMEQRAGKQYKKNNFKPTNVQMAYLTGRNSGFTLGGVSTHIYFEYDSDWDLSRFEEIINCEIRRQPMLRATFLAGKVHINKVEDCKYTLNVLGSKPDDFNDVLKAQKDIQKYRNFNPSKWPLFNFTAIKNSCGKSKILFDIDALISDGFSIRILFEDLVALYRGKEVNSISNKQLLNLLDTNSENVSDKSYWQNKILTLPQAPELPYSNKFSSVKKPTFSSVRKTLPLELWNKIDKKCEAERVRPTFFLMACYAATLAKWSNQKDVLINCTLFDRNNDLPNANTIIGDFTSVLLATYQRSKMFTWNSIKRFQTDFIHDYQHKDFDGIEVSKLLIKRDAKPLTDVVAPVVFTSMLFNKSDKNLSLGNVQNYATQTPQVTLDHQAMLTDDGVFLNWDYVDELFDYATISAMFNDYYGLVEGFAENKNSSLASKNALAAYQIFNDTKDISVLGNSMLDRFNKSVKLYSESIAVEGQESSITYGELDFKSNQIANYLLQKIQVSKGDFVAIVGMRSIDTIIGILGILKAGAAYIPLSTEFPQSRIDEIKRDSLYKDMLTDEKINTILSGKINESVQPLPNITADDVAYAIYTSGSTGKPKGVVIKHGAAVNTINDIICKYNIKNDDVFIGLANLAFDLSVFDVFGAFSVGAKLVLCENPRNVEEVWDLVTSSNVTIWNSVPMLMEMFVTFAETKLNSEDLDFSLLPKLRLVLLSGDWIPIDLPNKITQNFMDCEVVSLGGATEASIWSIYYNVKLIDSKWKSIPYGKPLSNQTYYVLDDFYQPCPIGVTGDLYIGGKGLASGYLNNPQKTESVFINHKEFGRIYKTGDLGYLNRSSFIVFKGRNDSQVKINGFRIELEEIQNVILKMPDIISVIVVVKHQEILVYYVGSVTEASILKYAGNFLPGYMMPKYCMQLKEVPLTKNGKVNRRALPDFKESSINQNVSSDAPKNSVEEFLENTISDLLKVKNVNVTDNFFELGGNSLLIVELFNEVQKKYPNTIKLIDIFKNSNIFDLSKVILNQLEKKEAQNEK</sequence>
<organism evidence="4 5">
    <name type="scientific">Levilactobacillus brevis KB290</name>
    <dbReference type="NCBI Taxonomy" id="1001583"/>
    <lineage>
        <taxon>Bacteria</taxon>
        <taxon>Bacillati</taxon>
        <taxon>Bacillota</taxon>
        <taxon>Bacilli</taxon>
        <taxon>Lactobacillales</taxon>
        <taxon>Lactobacillaceae</taxon>
        <taxon>Levilactobacillus</taxon>
    </lineage>
</organism>
<dbReference type="GO" id="GO:0005737">
    <property type="term" value="C:cytoplasm"/>
    <property type="evidence" value="ECO:0007669"/>
    <property type="project" value="TreeGrafter"/>
</dbReference>
<dbReference type="GO" id="GO:0043041">
    <property type="term" value="P:amino acid activation for nonribosomal peptide biosynthetic process"/>
    <property type="evidence" value="ECO:0007669"/>
    <property type="project" value="TreeGrafter"/>
</dbReference>
<dbReference type="GO" id="GO:0008610">
    <property type="term" value="P:lipid biosynthetic process"/>
    <property type="evidence" value="ECO:0007669"/>
    <property type="project" value="UniProtKB-ARBA"/>
</dbReference>
<protein>
    <submittedName>
        <fullName evidence="4">Putative NRPS-encoding gene, nrsC</fullName>
    </submittedName>
</protein>
<dbReference type="GO" id="GO:0016874">
    <property type="term" value="F:ligase activity"/>
    <property type="evidence" value="ECO:0007669"/>
    <property type="project" value="UniProtKB-KW"/>
</dbReference>
<geneLocation type="plasmid" evidence="4 5">
    <name>pKB290-3</name>
</geneLocation>
<dbReference type="Gene3D" id="3.30.559.10">
    <property type="entry name" value="Chloramphenicol acetyltransferase-like domain"/>
    <property type="match status" value="1"/>
</dbReference>
<dbReference type="Pfam" id="PF00668">
    <property type="entry name" value="Condensation"/>
    <property type="match status" value="1"/>
</dbReference>
<evidence type="ECO:0000256" key="2">
    <source>
        <dbReference type="ARBA" id="ARBA00022598"/>
    </source>
</evidence>
<dbReference type="Gene3D" id="3.30.300.30">
    <property type="match status" value="1"/>
</dbReference>
<feature type="domain" description="Carrier" evidence="3">
    <location>
        <begin position="5"/>
        <end position="80"/>
    </location>
</feature>
<dbReference type="SUPFAM" id="SSF56801">
    <property type="entry name" value="Acetyl-CoA synthetase-like"/>
    <property type="match status" value="1"/>
</dbReference>
<dbReference type="Pfam" id="PF00550">
    <property type="entry name" value="PP-binding"/>
    <property type="match status" value="2"/>
</dbReference>
<dbReference type="InterPro" id="IPR042099">
    <property type="entry name" value="ANL_N_sf"/>
</dbReference>
<dbReference type="PANTHER" id="PTHR45527:SF10">
    <property type="entry name" value="PYOCHELIN SYNTHASE PCHF"/>
    <property type="match status" value="1"/>
</dbReference>
<evidence type="ECO:0000256" key="1">
    <source>
        <dbReference type="ARBA" id="ARBA00001957"/>
    </source>
</evidence>
<dbReference type="InterPro" id="IPR001242">
    <property type="entry name" value="Condensation_dom"/>
</dbReference>
<dbReference type="InterPro" id="IPR045851">
    <property type="entry name" value="AMP-bd_C_sf"/>
</dbReference>
<comment type="cofactor">
    <cofactor evidence="1">
        <name>pantetheine 4'-phosphate</name>
        <dbReference type="ChEBI" id="CHEBI:47942"/>
    </cofactor>
</comment>
<dbReference type="NCBIfam" id="TIGR01733">
    <property type="entry name" value="AA-adenyl-dom"/>
    <property type="match status" value="1"/>
</dbReference>
<gene>
    <name evidence="4" type="ORF">LVISKB_P3-0016</name>
</gene>
<dbReference type="PANTHER" id="PTHR45527">
    <property type="entry name" value="NONRIBOSOMAL PEPTIDE SYNTHETASE"/>
    <property type="match status" value="1"/>
</dbReference>
<name>M5AH18_LEVBR</name>
<dbReference type="InterPro" id="IPR009081">
    <property type="entry name" value="PP-bd_ACP"/>
</dbReference>
<dbReference type="Proteomes" id="UP000012042">
    <property type="component" value="Plasmid pKB290-3"/>
</dbReference>
<evidence type="ECO:0000259" key="3">
    <source>
        <dbReference type="PROSITE" id="PS50075"/>
    </source>
</evidence>
<dbReference type="HOGENOM" id="CLU_000022_2_4_9"/>
<dbReference type="EMBL" id="AP012170">
    <property type="protein sequence ID" value="BAN08113.1"/>
    <property type="molecule type" value="Genomic_DNA"/>
</dbReference>
<dbReference type="Gene3D" id="3.30.559.30">
    <property type="entry name" value="Nonribosomal peptide synthetase, condensation domain"/>
    <property type="match status" value="1"/>
</dbReference>
<proteinExistence type="predicted"/>
<dbReference type="Pfam" id="PF00501">
    <property type="entry name" value="AMP-binding"/>
    <property type="match status" value="1"/>
</dbReference>
<evidence type="ECO:0000313" key="4">
    <source>
        <dbReference type="EMBL" id="BAN08113.1"/>
    </source>
</evidence>
<dbReference type="Gene3D" id="3.40.50.12780">
    <property type="entry name" value="N-terminal domain of ligase-like"/>
    <property type="match status" value="1"/>
</dbReference>
<keyword evidence="2" id="KW-0436">Ligase</keyword>
<dbReference type="GO" id="GO:0031177">
    <property type="term" value="F:phosphopantetheine binding"/>
    <property type="evidence" value="ECO:0007669"/>
    <property type="project" value="TreeGrafter"/>
</dbReference>
<dbReference type="KEGG" id="lbk:LVISKB_P3-0016"/>
<dbReference type="InterPro" id="IPR023213">
    <property type="entry name" value="CAT-like_dom_sf"/>
</dbReference>
<accession>M5AH18</accession>
<dbReference type="InterPro" id="IPR036736">
    <property type="entry name" value="ACP-like_sf"/>
</dbReference>
<dbReference type="InterPro" id="IPR010071">
    <property type="entry name" value="AA_adenyl_dom"/>
</dbReference>
<reference evidence="4 5" key="1">
    <citation type="journal article" date="2013" name="PLoS ONE">
        <title>Genomic Analysis by Deep Sequencing of the Probiotic Lactobacillus brevis KB290 Harboring Nine Plasmids Reveals Genomic Stability.</title>
        <authorList>
            <person name="Fukao M."/>
            <person name="Oshima K."/>
            <person name="Morita H."/>
            <person name="Toh H."/>
            <person name="Suda W."/>
            <person name="Kim S.W."/>
            <person name="Suzuki S."/>
            <person name="Yakabe T."/>
            <person name="Hattori M."/>
            <person name="Yajima N."/>
        </authorList>
    </citation>
    <scope>NUCLEOTIDE SEQUENCE [LARGE SCALE GENOMIC DNA]</scope>
    <source>
        <strain evidence="4 5">KB290</strain>
        <plasmid evidence="4">pKB290-3</plasmid>
    </source>
</reference>
<dbReference type="SUPFAM" id="SSF47336">
    <property type="entry name" value="ACP-like"/>
    <property type="match status" value="2"/>
</dbReference>
<dbReference type="PROSITE" id="PS50075">
    <property type="entry name" value="CARRIER"/>
    <property type="match status" value="2"/>
</dbReference>
<dbReference type="InterPro" id="IPR000873">
    <property type="entry name" value="AMP-dep_synth/lig_dom"/>
</dbReference>
<dbReference type="AlphaFoldDB" id="M5AH18"/>
<keyword evidence="4" id="KW-0614">Plasmid</keyword>
<feature type="domain" description="Carrier" evidence="3">
    <location>
        <begin position="1024"/>
        <end position="1099"/>
    </location>
</feature>
<dbReference type="SUPFAM" id="SSF52777">
    <property type="entry name" value="CoA-dependent acyltransferases"/>
    <property type="match status" value="2"/>
</dbReference>
<dbReference type="PATRIC" id="fig|1001583.3.peg.2455"/>
<dbReference type="Gene3D" id="1.10.1200.10">
    <property type="entry name" value="ACP-like"/>
    <property type="match status" value="2"/>
</dbReference>
<dbReference type="GO" id="GO:0044550">
    <property type="term" value="P:secondary metabolite biosynthetic process"/>
    <property type="evidence" value="ECO:0007669"/>
    <property type="project" value="TreeGrafter"/>
</dbReference>